<organism evidence="5 6">
    <name type="scientific">Petrolisthes manimaculis</name>
    <dbReference type="NCBI Taxonomy" id="1843537"/>
    <lineage>
        <taxon>Eukaryota</taxon>
        <taxon>Metazoa</taxon>
        <taxon>Ecdysozoa</taxon>
        <taxon>Arthropoda</taxon>
        <taxon>Crustacea</taxon>
        <taxon>Multicrustacea</taxon>
        <taxon>Malacostraca</taxon>
        <taxon>Eumalacostraca</taxon>
        <taxon>Eucarida</taxon>
        <taxon>Decapoda</taxon>
        <taxon>Pleocyemata</taxon>
        <taxon>Anomura</taxon>
        <taxon>Galatheoidea</taxon>
        <taxon>Porcellanidae</taxon>
        <taxon>Petrolisthes</taxon>
    </lineage>
</organism>
<dbReference type="Gene3D" id="3.30.40.10">
    <property type="entry name" value="Zinc/RING finger domain, C3HC4 (zinc finger)"/>
    <property type="match status" value="1"/>
</dbReference>
<dbReference type="Proteomes" id="UP001292094">
    <property type="component" value="Unassembled WGS sequence"/>
</dbReference>
<protein>
    <recommendedName>
        <fullName evidence="4">RING-type domain-containing protein</fullName>
    </recommendedName>
</protein>
<keyword evidence="2" id="KW-0862">Zinc</keyword>
<evidence type="ECO:0000256" key="2">
    <source>
        <dbReference type="ARBA" id="ARBA00022833"/>
    </source>
</evidence>
<keyword evidence="6" id="KW-1185">Reference proteome</keyword>
<accession>A0AAE1QLV4</accession>
<evidence type="ECO:0000256" key="1">
    <source>
        <dbReference type="ARBA" id="ARBA00022771"/>
    </source>
</evidence>
<dbReference type="PROSITE" id="PS50089">
    <property type="entry name" value="ZF_RING_2"/>
    <property type="match status" value="1"/>
</dbReference>
<gene>
    <name evidence="5" type="ORF">Pmani_000323</name>
</gene>
<proteinExistence type="predicted"/>
<evidence type="ECO:0000259" key="4">
    <source>
        <dbReference type="PROSITE" id="PS50089"/>
    </source>
</evidence>
<dbReference type="InterPro" id="IPR001841">
    <property type="entry name" value="Znf_RING"/>
</dbReference>
<reference evidence="5" key="1">
    <citation type="submission" date="2023-11" db="EMBL/GenBank/DDBJ databases">
        <title>Genome assemblies of two species of porcelain crab, Petrolisthes cinctipes and Petrolisthes manimaculis (Anomura: Porcellanidae).</title>
        <authorList>
            <person name="Angst P."/>
        </authorList>
    </citation>
    <scope>NUCLEOTIDE SEQUENCE</scope>
    <source>
        <strain evidence="5">PB745_02</strain>
        <tissue evidence="5">Gill</tissue>
    </source>
</reference>
<sequence>MAKGGDESMVVLDETSVPLTPESNTIPTYKQKRKQSGLWREAQATCRVFVLDIYDDNILAGIRLLEWAALWTQPDTWLVGMGKSDHVTTALLLHPGLRNTRYAFYVTKQIPRKYNTKKEGTGVEVWRRCGYCEGGQAGVERLGTWNETTPAIPQHPSLFRDRPENYNRHKFRLFEKELFPYISSERLSDEPGALIRHRDAIGNVLPILHVLMTNKRFELYKGVLAKLKTIAPAFKPVAGMSDFEKASRKAFLEAFPDMKLSGCQFYYAKSIYAKIQKVGLTNVYASNKDFKRWGRMLMSIPFLPEDQIEPAFQQLKQQALGLVEAAEEKTMVKQLLKYWQNFCVQNCVQMNKTSKRAELDITRTNNGLTTLNRPRKIVSKRNMERRRLYFGKLGDETYTPMQLLSAMSHTVTSFKKRHVDFDLELDEENIDIEPQEGEEEEEEVADNPMNCKVFFQVKDVRFILIPCGHSYYCDYCVERIGSTCSICRAEFTMKHRIFF</sequence>
<dbReference type="AlphaFoldDB" id="A0AAE1QLV4"/>
<comment type="caution">
    <text evidence="5">The sequence shown here is derived from an EMBL/GenBank/DDBJ whole genome shotgun (WGS) entry which is preliminary data.</text>
</comment>
<evidence type="ECO:0000313" key="6">
    <source>
        <dbReference type="Proteomes" id="UP001292094"/>
    </source>
</evidence>
<dbReference type="Pfam" id="PF13920">
    <property type="entry name" value="zf-C3HC4_3"/>
    <property type="match status" value="1"/>
</dbReference>
<name>A0AAE1QLV4_9EUCA</name>
<keyword evidence="1 3" id="KW-0863">Zinc-finger</keyword>
<evidence type="ECO:0000256" key="3">
    <source>
        <dbReference type="PROSITE-ProRule" id="PRU00175"/>
    </source>
</evidence>
<evidence type="ECO:0000313" key="5">
    <source>
        <dbReference type="EMBL" id="KAK4329289.1"/>
    </source>
</evidence>
<feature type="domain" description="RING-type" evidence="4">
    <location>
        <begin position="451"/>
        <end position="488"/>
    </location>
</feature>
<dbReference type="GO" id="GO:0008270">
    <property type="term" value="F:zinc ion binding"/>
    <property type="evidence" value="ECO:0007669"/>
    <property type="project" value="UniProtKB-KW"/>
</dbReference>
<dbReference type="InterPro" id="IPR013083">
    <property type="entry name" value="Znf_RING/FYVE/PHD"/>
</dbReference>
<keyword evidence="1 3" id="KW-0479">Metal-binding</keyword>
<dbReference type="EMBL" id="JAWZYT010000023">
    <property type="protein sequence ID" value="KAK4329289.1"/>
    <property type="molecule type" value="Genomic_DNA"/>
</dbReference>